<reference evidence="1" key="1">
    <citation type="submission" date="2018-12" db="EMBL/GenBank/DDBJ databases">
        <title>Three Rhizobium rhizogenes strains isolated from the same crown gall tumor carry diverse plasmids.</title>
        <authorList>
            <person name="Pulawska J."/>
            <person name="Kuzmanovic N."/>
        </authorList>
    </citation>
    <scope>NUCLEOTIDE SEQUENCE</scope>
    <source>
        <strain evidence="1">C6.5</strain>
        <plasmid evidence="1">pC6.5b</plasmid>
        <plasmid evidence="2">pC6.5c</plasmid>
    </source>
</reference>
<sequence length="42" mass="4870">MTTLGRLKHACRFAFNSEIFCVVCRQAPLFALKYETTISFVR</sequence>
<dbReference type="EMBL" id="MK318987">
    <property type="protein sequence ID" value="QCL10308.1"/>
    <property type="molecule type" value="Genomic_DNA"/>
</dbReference>
<proteinExistence type="predicted"/>
<evidence type="ECO:0000313" key="2">
    <source>
        <dbReference type="EMBL" id="QCL10463.1"/>
    </source>
</evidence>
<organism evidence="1">
    <name type="scientific">Rhizobium rhizogenes</name>
    <name type="common">Agrobacterium rhizogenes</name>
    <dbReference type="NCBI Taxonomy" id="359"/>
    <lineage>
        <taxon>Bacteria</taxon>
        <taxon>Pseudomonadati</taxon>
        <taxon>Pseudomonadota</taxon>
        <taxon>Alphaproteobacteria</taxon>
        <taxon>Hyphomicrobiales</taxon>
        <taxon>Rhizobiaceae</taxon>
        <taxon>Rhizobium/Agrobacterium group</taxon>
        <taxon>Rhizobium</taxon>
    </lineage>
</organism>
<name>A0A7S4ZSG8_RHIRH</name>
<evidence type="ECO:0000313" key="1">
    <source>
        <dbReference type="EMBL" id="QCL10308.1"/>
    </source>
</evidence>
<geneLocation type="plasmid" evidence="2">
    <name>pC6.5c</name>
</geneLocation>
<dbReference type="EMBL" id="MK318988">
    <property type="protein sequence ID" value="QCL10463.1"/>
    <property type="molecule type" value="Genomic_DNA"/>
</dbReference>
<keyword evidence="1" id="KW-0614">Plasmid</keyword>
<gene>
    <name evidence="1" type="ORF">pC6.5b_415</name>
    <name evidence="2" type="ORF">pC6.5c_571</name>
</gene>
<dbReference type="AlphaFoldDB" id="A0A7S4ZSG8"/>
<protein>
    <submittedName>
        <fullName evidence="1">Uncharacterized protein</fullName>
    </submittedName>
</protein>
<accession>A0A7S4ZSG8</accession>
<geneLocation type="plasmid" evidence="1">
    <name>pC6.5b</name>
</geneLocation>